<feature type="compositionally biased region" description="Low complexity" evidence="1">
    <location>
        <begin position="72"/>
        <end position="102"/>
    </location>
</feature>
<protein>
    <submittedName>
        <fullName evidence="2">Uncharacterized protein</fullName>
    </submittedName>
</protein>
<evidence type="ECO:0000256" key="1">
    <source>
        <dbReference type="SAM" id="MobiDB-lite"/>
    </source>
</evidence>
<proteinExistence type="predicted"/>
<evidence type="ECO:0000313" key="3">
    <source>
        <dbReference type="Proteomes" id="UP001292094"/>
    </source>
</evidence>
<gene>
    <name evidence="2" type="ORF">Pmani_027547</name>
</gene>
<accession>A0AAE1P2G9</accession>
<dbReference type="AlphaFoldDB" id="A0AAE1P2G9"/>
<keyword evidence="3" id="KW-1185">Reference proteome</keyword>
<feature type="region of interest" description="Disordered" evidence="1">
    <location>
        <begin position="1"/>
        <end position="23"/>
    </location>
</feature>
<feature type="region of interest" description="Disordered" evidence="1">
    <location>
        <begin position="71"/>
        <end position="103"/>
    </location>
</feature>
<organism evidence="2 3">
    <name type="scientific">Petrolisthes manimaculis</name>
    <dbReference type="NCBI Taxonomy" id="1843537"/>
    <lineage>
        <taxon>Eukaryota</taxon>
        <taxon>Metazoa</taxon>
        <taxon>Ecdysozoa</taxon>
        <taxon>Arthropoda</taxon>
        <taxon>Crustacea</taxon>
        <taxon>Multicrustacea</taxon>
        <taxon>Malacostraca</taxon>
        <taxon>Eumalacostraca</taxon>
        <taxon>Eucarida</taxon>
        <taxon>Decapoda</taxon>
        <taxon>Pleocyemata</taxon>
        <taxon>Anomura</taxon>
        <taxon>Galatheoidea</taxon>
        <taxon>Porcellanidae</taxon>
        <taxon>Petrolisthes</taxon>
    </lineage>
</organism>
<evidence type="ECO:0000313" key="2">
    <source>
        <dbReference type="EMBL" id="KAK4300248.1"/>
    </source>
</evidence>
<comment type="caution">
    <text evidence="2">The sequence shown here is derived from an EMBL/GenBank/DDBJ whole genome shotgun (WGS) entry which is preliminary data.</text>
</comment>
<dbReference type="Proteomes" id="UP001292094">
    <property type="component" value="Unassembled WGS sequence"/>
</dbReference>
<dbReference type="EMBL" id="JAWZYT010003092">
    <property type="protein sequence ID" value="KAK4300248.1"/>
    <property type="molecule type" value="Genomic_DNA"/>
</dbReference>
<name>A0AAE1P2G9_9EUCA</name>
<sequence>MRRSDSQPLKIGVGLGQGRHTDVTHTNPPAFRWGVTHVQLDTGIIVYFLQYLFRVTHLPSAQHNTAQHYTAQHSTSLHSTALHSTTQHNTTQHSTAQHNTAHGSNRLAAWDGGQERATEKSLYAGVGRAR</sequence>
<reference evidence="2" key="1">
    <citation type="submission" date="2023-11" db="EMBL/GenBank/DDBJ databases">
        <title>Genome assemblies of two species of porcelain crab, Petrolisthes cinctipes and Petrolisthes manimaculis (Anomura: Porcellanidae).</title>
        <authorList>
            <person name="Angst P."/>
        </authorList>
    </citation>
    <scope>NUCLEOTIDE SEQUENCE</scope>
    <source>
        <strain evidence="2">PB745_02</strain>
        <tissue evidence="2">Gill</tissue>
    </source>
</reference>